<feature type="chain" id="PRO_5039603662" evidence="1">
    <location>
        <begin position="19"/>
        <end position="175"/>
    </location>
</feature>
<dbReference type="AlphaFoldDB" id="A0A031FTZ0"/>
<dbReference type="InterPro" id="IPR006311">
    <property type="entry name" value="TAT_signal"/>
</dbReference>
<dbReference type="Proteomes" id="UP000024001">
    <property type="component" value="Unassembled WGS sequence"/>
</dbReference>
<dbReference type="EMBL" id="JFYO01000005">
    <property type="protein sequence ID" value="EZP27742.1"/>
    <property type="molecule type" value="Genomic_DNA"/>
</dbReference>
<keyword evidence="3" id="KW-1185">Reference proteome</keyword>
<accession>A0A031FTZ0</accession>
<comment type="caution">
    <text evidence="2">The sequence shown here is derived from an EMBL/GenBank/DDBJ whole genome shotgun (WGS) entry which is preliminary data.</text>
</comment>
<dbReference type="RefSeq" id="WP_152540140.1">
    <property type="nucleotide sequence ID" value="NZ_JFYO01000005.1"/>
</dbReference>
<reference evidence="2 3" key="1">
    <citation type="submission" date="2014-03" db="EMBL/GenBank/DDBJ databases">
        <title>Draft Genome Sequences of 13 Willow Endophytes.</title>
        <authorList>
            <person name="Gan H.Y."/>
            <person name="Gan H.M."/>
            <person name="Savka M.A."/>
            <person name="Hudson A.O."/>
        </authorList>
    </citation>
    <scope>NUCLEOTIDE SEQUENCE [LARGE SCALE GENOMIC DNA]</scope>
    <source>
        <strain evidence="2 3">RIT293</strain>
    </source>
</reference>
<proteinExistence type="predicted"/>
<protein>
    <submittedName>
        <fullName evidence="2">Cytochrome c-type biogenesis protein CcmE</fullName>
    </submittedName>
</protein>
<gene>
    <name evidence="2" type="ORF">BW34_01734</name>
</gene>
<dbReference type="PROSITE" id="PS51318">
    <property type="entry name" value="TAT"/>
    <property type="match status" value="1"/>
</dbReference>
<keyword evidence="1" id="KW-0732">Signal</keyword>
<evidence type="ECO:0000256" key="1">
    <source>
        <dbReference type="SAM" id="SignalP"/>
    </source>
</evidence>
<evidence type="ECO:0000313" key="3">
    <source>
        <dbReference type="Proteomes" id="UP000024001"/>
    </source>
</evidence>
<dbReference type="eggNOG" id="ENOG5032ZYE">
    <property type="taxonomic scope" value="Bacteria"/>
</dbReference>
<sequence>MKTRRGLLAALITTLAVAGVAGCSSITTGSSGSRAELFDSVQSLTAASSAVAIVDVVDQYSVDESTPITVSTVRPVEVLTPERLGEASKTAIDALPKEVVVRQVPGSLEKSPVMRVGARYLVFLTLSGKDDAAQNDFYVTGGSAGVYEARDDGFVHGPFEEGDTLPETLSMEDLR</sequence>
<evidence type="ECO:0000313" key="2">
    <source>
        <dbReference type="EMBL" id="EZP27742.1"/>
    </source>
</evidence>
<name>A0A031FTZ0_9MICO</name>
<feature type="signal peptide" evidence="1">
    <location>
        <begin position="1"/>
        <end position="18"/>
    </location>
</feature>
<dbReference type="PROSITE" id="PS51257">
    <property type="entry name" value="PROKAR_LIPOPROTEIN"/>
    <property type="match status" value="1"/>
</dbReference>
<dbReference type="OrthoDB" id="3727724at2"/>
<organism evidence="2 3">
    <name type="scientific">Microbacterium oleivorans</name>
    <dbReference type="NCBI Taxonomy" id="273677"/>
    <lineage>
        <taxon>Bacteria</taxon>
        <taxon>Bacillati</taxon>
        <taxon>Actinomycetota</taxon>
        <taxon>Actinomycetes</taxon>
        <taxon>Micrococcales</taxon>
        <taxon>Microbacteriaceae</taxon>
        <taxon>Microbacterium</taxon>
    </lineage>
</organism>